<dbReference type="RefSeq" id="WP_063555307.1">
    <property type="nucleotide sequence ID" value="NZ_LITT01000017.1"/>
</dbReference>
<proteinExistence type="predicted"/>
<dbReference type="Pfam" id="PF01966">
    <property type="entry name" value="HD"/>
    <property type="match status" value="1"/>
</dbReference>
<gene>
    <name evidence="2" type="primary">rny_1</name>
    <name evidence="2" type="ORF">WY13_01803</name>
</gene>
<dbReference type="EMBL" id="LITT01000017">
    <property type="protein sequence ID" value="OAA88356.1"/>
    <property type="molecule type" value="Genomic_DNA"/>
</dbReference>
<dbReference type="Gene3D" id="1.10.3210.10">
    <property type="entry name" value="Hypothetical protein af1432"/>
    <property type="match status" value="1"/>
</dbReference>
<feature type="domain" description="HD" evidence="1">
    <location>
        <begin position="46"/>
        <end position="165"/>
    </location>
</feature>
<reference evidence="2 3" key="1">
    <citation type="journal article" date="2015" name="Biotechnol. Bioeng.">
        <title>Genome sequence and phenotypic characterization of Caulobacter segnis.</title>
        <authorList>
            <person name="Patel S."/>
            <person name="Fletcher B."/>
            <person name="Scott D.C."/>
            <person name="Ely B."/>
        </authorList>
    </citation>
    <scope>NUCLEOTIDE SEQUENCE [LARGE SCALE GENOMIC DNA]</scope>
    <source>
        <strain evidence="2 3">ERI-2</strain>
    </source>
</reference>
<dbReference type="OrthoDB" id="68032at2"/>
<comment type="caution">
    <text evidence="2">The sequence shown here is derived from an EMBL/GenBank/DDBJ whole genome shotgun (WGS) entry which is preliminary data.</text>
</comment>
<name>A0A162L4B0_9CLOT</name>
<evidence type="ECO:0000313" key="3">
    <source>
        <dbReference type="Proteomes" id="UP000077407"/>
    </source>
</evidence>
<organism evidence="2 3">
    <name type="scientific">Clostridium ljungdahlii</name>
    <dbReference type="NCBI Taxonomy" id="1538"/>
    <lineage>
        <taxon>Bacteria</taxon>
        <taxon>Bacillati</taxon>
        <taxon>Bacillota</taxon>
        <taxon>Clostridia</taxon>
        <taxon>Eubacteriales</taxon>
        <taxon>Clostridiaceae</taxon>
        <taxon>Clostridium</taxon>
    </lineage>
</organism>
<accession>A0A162L4B0</accession>
<dbReference type="Proteomes" id="UP000077407">
    <property type="component" value="Unassembled WGS sequence"/>
</dbReference>
<dbReference type="NCBIfam" id="TIGR00277">
    <property type="entry name" value="HDIG"/>
    <property type="match status" value="1"/>
</dbReference>
<sequence length="167" mass="19978">MIFYRIKQFYWALTSRINEQDSKFIKNILSIEELKLFNKLSINEQKHCVKVAYDVERICNSKQGKVDEKLLLKAALLHDIGKIHRKLNLIDKSFIVSMDRISKGKLRKFSQKPKINVYYNHSKIGVDLLKKIEYNKKLFYLIENHHNNNIHNNNLELKILKYCDKRN</sequence>
<dbReference type="AlphaFoldDB" id="A0A162L4B0"/>
<evidence type="ECO:0000313" key="2">
    <source>
        <dbReference type="EMBL" id="OAA88356.1"/>
    </source>
</evidence>
<dbReference type="SUPFAM" id="SSF109604">
    <property type="entry name" value="HD-domain/PDEase-like"/>
    <property type="match status" value="1"/>
</dbReference>
<dbReference type="PATRIC" id="fig|1538.10.peg.2251"/>
<protein>
    <submittedName>
        <fullName evidence="2">Ribonuclease Y</fullName>
    </submittedName>
</protein>
<evidence type="ECO:0000259" key="1">
    <source>
        <dbReference type="Pfam" id="PF01966"/>
    </source>
</evidence>
<dbReference type="InterPro" id="IPR006674">
    <property type="entry name" value="HD_domain"/>
</dbReference>
<dbReference type="InterPro" id="IPR006675">
    <property type="entry name" value="HDIG_dom"/>
</dbReference>